<reference evidence="1 2" key="1">
    <citation type="submission" date="2023-05" db="EMBL/GenBank/DDBJ databases">
        <title>B98-5 Cell Line De Novo Hybrid Assembly: An Optical Mapping Approach.</title>
        <authorList>
            <person name="Kananen K."/>
            <person name="Auerbach J.A."/>
            <person name="Kautto E."/>
            <person name="Blachly J.S."/>
        </authorList>
    </citation>
    <scope>NUCLEOTIDE SEQUENCE [LARGE SCALE GENOMIC DNA]</scope>
    <source>
        <strain evidence="1">B95-8</strain>
        <tissue evidence="1">Cell line</tissue>
    </source>
</reference>
<organism evidence="1 2">
    <name type="scientific">Saguinus oedipus</name>
    <name type="common">Cotton-top tamarin</name>
    <name type="synonym">Oedipomidas oedipus</name>
    <dbReference type="NCBI Taxonomy" id="9490"/>
    <lineage>
        <taxon>Eukaryota</taxon>
        <taxon>Metazoa</taxon>
        <taxon>Chordata</taxon>
        <taxon>Craniata</taxon>
        <taxon>Vertebrata</taxon>
        <taxon>Euteleostomi</taxon>
        <taxon>Mammalia</taxon>
        <taxon>Eutheria</taxon>
        <taxon>Euarchontoglires</taxon>
        <taxon>Primates</taxon>
        <taxon>Haplorrhini</taxon>
        <taxon>Platyrrhini</taxon>
        <taxon>Cebidae</taxon>
        <taxon>Callitrichinae</taxon>
        <taxon>Saguinus</taxon>
    </lineage>
</organism>
<comment type="caution">
    <text evidence="1">The sequence shown here is derived from an EMBL/GenBank/DDBJ whole genome shotgun (WGS) entry which is preliminary data.</text>
</comment>
<name>A0ABQ9ULJ2_SAGOE</name>
<protein>
    <submittedName>
        <fullName evidence="1">Uncharacterized protein</fullName>
    </submittedName>
</protein>
<sequence>MPLRTPTKVKQNMLTDLSHFTVLTENFIILLPSELFPTIQELIKENRKHDKDIKETIDRKKPSPRKEALFFASASLGKLQQQHRNSRPYRESQALSDTGMKICVLHKNTNWKPTNTIVPEGDLRTVPALHVRQDQGPMEEYGFCCAVLVYFLQELLHLGMRR</sequence>
<keyword evidence="2" id="KW-1185">Reference proteome</keyword>
<evidence type="ECO:0000313" key="1">
    <source>
        <dbReference type="EMBL" id="KAK2097962.1"/>
    </source>
</evidence>
<accession>A0ABQ9ULJ2</accession>
<gene>
    <name evidence="1" type="ORF">P7K49_023413</name>
</gene>
<evidence type="ECO:0000313" key="2">
    <source>
        <dbReference type="Proteomes" id="UP001266305"/>
    </source>
</evidence>
<dbReference type="EMBL" id="JASSZA010000011">
    <property type="protein sequence ID" value="KAK2097962.1"/>
    <property type="molecule type" value="Genomic_DNA"/>
</dbReference>
<dbReference type="Proteomes" id="UP001266305">
    <property type="component" value="Unassembled WGS sequence"/>
</dbReference>
<proteinExistence type="predicted"/>